<dbReference type="AlphaFoldDB" id="A0A0H2RBQ9"/>
<protein>
    <submittedName>
        <fullName evidence="2">Uncharacterized protein</fullName>
    </submittedName>
</protein>
<feature type="region of interest" description="Disordered" evidence="1">
    <location>
        <begin position="438"/>
        <end position="460"/>
    </location>
</feature>
<dbReference type="Proteomes" id="UP000053477">
    <property type="component" value="Unassembled WGS sequence"/>
</dbReference>
<evidence type="ECO:0000256" key="1">
    <source>
        <dbReference type="SAM" id="MobiDB-lite"/>
    </source>
</evidence>
<reference evidence="2 3" key="1">
    <citation type="submission" date="2015-04" db="EMBL/GenBank/DDBJ databases">
        <title>Complete genome sequence of Schizopora paradoxa KUC8140, a cosmopolitan wood degrader in East Asia.</title>
        <authorList>
            <consortium name="DOE Joint Genome Institute"/>
            <person name="Min B."/>
            <person name="Park H."/>
            <person name="Jang Y."/>
            <person name="Kim J.-J."/>
            <person name="Kim K.H."/>
            <person name="Pangilinan J."/>
            <person name="Lipzen A."/>
            <person name="Riley R."/>
            <person name="Grigoriev I.V."/>
            <person name="Spatafora J.W."/>
            <person name="Choi I.-G."/>
        </authorList>
    </citation>
    <scope>NUCLEOTIDE SEQUENCE [LARGE SCALE GENOMIC DNA]</scope>
    <source>
        <strain evidence="2 3">KUC8140</strain>
    </source>
</reference>
<gene>
    <name evidence="2" type="ORF">SCHPADRAFT_907885</name>
</gene>
<organism evidence="2 3">
    <name type="scientific">Schizopora paradoxa</name>
    <dbReference type="NCBI Taxonomy" id="27342"/>
    <lineage>
        <taxon>Eukaryota</taxon>
        <taxon>Fungi</taxon>
        <taxon>Dikarya</taxon>
        <taxon>Basidiomycota</taxon>
        <taxon>Agaricomycotina</taxon>
        <taxon>Agaricomycetes</taxon>
        <taxon>Hymenochaetales</taxon>
        <taxon>Schizoporaceae</taxon>
        <taxon>Schizopora</taxon>
    </lineage>
</organism>
<name>A0A0H2RBQ9_9AGAM</name>
<keyword evidence="3" id="KW-1185">Reference proteome</keyword>
<sequence length="536" mass="60488">MALKTEAQEKKNQALEKVCRSMYSEVRMLKDAAAGRGSAKIMIAEQKKLDGGRFLLLQGLIVVFPQYFTEALRERWDVDKIRWHHFNNAFLAFYNSHFTGGEQSRSVFSTVCANYNTIIPGRNKTSVPPTELESLGDFDLLESDVVKDPPKNWSSSKYWTARLKFVAPATIWVYCELRTALLNAYDDTSEQMKNANIYQELMNGVAGIGVKMEIPFPGVIDRIDVPSSCRVGTAYDFRSNYAWRDHIRVEEDMDEDLLKLPFMRPKPPGVSSSLSSHPSAISEASAVGTLLSTGLATSSSDHYQESSTGWEGTEQESNRRQNLAERAQSSMSRFSELGEGVVQKSDMRMSYSDRAKLTSFQNSLEDCLDEIDMIQYRMTFIRKNLMAVLKCLTIVLDPDLLNVAITGKSYTRMLAKYKNDKCVEYERGLAKKTSDGEVDVLHQGASAPPTSKRSDSETLNEKKEHVNLEIALFASDDFILRTRSAVEESIDRYVEKEVRSHFTSDLRLLVDYFEALCPPASKGEDAIPNEDVDVRM</sequence>
<feature type="region of interest" description="Disordered" evidence="1">
    <location>
        <begin position="298"/>
        <end position="332"/>
    </location>
</feature>
<evidence type="ECO:0000313" key="3">
    <source>
        <dbReference type="Proteomes" id="UP000053477"/>
    </source>
</evidence>
<proteinExistence type="predicted"/>
<accession>A0A0H2RBQ9</accession>
<evidence type="ECO:0000313" key="2">
    <source>
        <dbReference type="EMBL" id="KLO09310.1"/>
    </source>
</evidence>
<dbReference type="InParanoid" id="A0A0H2RBQ9"/>
<dbReference type="EMBL" id="KQ086060">
    <property type="protein sequence ID" value="KLO09310.1"/>
    <property type="molecule type" value="Genomic_DNA"/>
</dbReference>